<dbReference type="InterPro" id="IPR020846">
    <property type="entry name" value="MFS_dom"/>
</dbReference>
<dbReference type="InterPro" id="IPR036259">
    <property type="entry name" value="MFS_trans_sf"/>
</dbReference>
<dbReference type="Gene3D" id="1.20.1250.20">
    <property type="entry name" value="MFS general substrate transporter like domains"/>
    <property type="match status" value="1"/>
</dbReference>
<evidence type="ECO:0000256" key="1">
    <source>
        <dbReference type="ARBA" id="ARBA00004651"/>
    </source>
</evidence>
<dbReference type="PANTHER" id="PTHR23501">
    <property type="entry name" value="MAJOR FACILITATOR SUPERFAMILY"/>
    <property type="match status" value="1"/>
</dbReference>
<gene>
    <name evidence="7" type="ORF">GCM10009737_29930</name>
</gene>
<keyword evidence="3 5" id="KW-1133">Transmembrane helix</keyword>
<keyword evidence="4 5" id="KW-0472">Membrane</keyword>
<organism evidence="7 8">
    <name type="scientific">Nocardioides lentus</name>
    <dbReference type="NCBI Taxonomy" id="338077"/>
    <lineage>
        <taxon>Bacteria</taxon>
        <taxon>Bacillati</taxon>
        <taxon>Actinomycetota</taxon>
        <taxon>Actinomycetes</taxon>
        <taxon>Propionibacteriales</taxon>
        <taxon>Nocardioidaceae</taxon>
        <taxon>Nocardioides</taxon>
    </lineage>
</organism>
<dbReference type="PROSITE" id="PS50850">
    <property type="entry name" value="MFS"/>
    <property type="match status" value="1"/>
</dbReference>
<feature type="transmembrane region" description="Helical" evidence="5">
    <location>
        <begin position="172"/>
        <end position="190"/>
    </location>
</feature>
<evidence type="ECO:0000256" key="3">
    <source>
        <dbReference type="ARBA" id="ARBA00022989"/>
    </source>
</evidence>
<evidence type="ECO:0000259" key="6">
    <source>
        <dbReference type="PROSITE" id="PS50850"/>
    </source>
</evidence>
<reference evidence="7 8" key="1">
    <citation type="journal article" date="2019" name="Int. J. Syst. Evol. Microbiol.">
        <title>The Global Catalogue of Microorganisms (GCM) 10K type strain sequencing project: providing services to taxonomists for standard genome sequencing and annotation.</title>
        <authorList>
            <consortium name="The Broad Institute Genomics Platform"/>
            <consortium name="The Broad Institute Genome Sequencing Center for Infectious Disease"/>
            <person name="Wu L."/>
            <person name="Ma J."/>
        </authorList>
    </citation>
    <scope>NUCLEOTIDE SEQUENCE [LARGE SCALE GENOMIC DNA]</scope>
    <source>
        <strain evidence="7 8">JCM 14046</strain>
    </source>
</reference>
<feature type="transmembrane region" description="Helical" evidence="5">
    <location>
        <begin position="332"/>
        <end position="352"/>
    </location>
</feature>
<dbReference type="PRINTS" id="PR01036">
    <property type="entry name" value="TCRTETB"/>
</dbReference>
<feature type="transmembrane region" description="Helical" evidence="5">
    <location>
        <begin position="20"/>
        <end position="44"/>
    </location>
</feature>
<keyword evidence="2 5" id="KW-0812">Transmembrane</keyword>
<dbReference type="PANTHER" id="PTHR23501:SF154">
    <property type="entry name" value="MULTIDRUG-EFFLUX TRANSPORTER RV1634-RELATED"/>
    <property type="match status" value="1"/>
</dbReference>
<sequence length="454" mass="45584">MTTTAPPGIRDELFGPRRRAVTVGIVLLISLVAFEAMGVGTAMPALVADLGSVRDYSWPFVAFAAATVVGTVAGGRWCDARGPRRVLLGAPVLFGTGLLVAALAPSLPVLLVGRVLQGAGAGAQGVAVYVLVALVYSPAARPAVFALISSAWVVPSLVGPPVAGLLAEQASWRWVFGGLLPLVVLALVLVAPVARRQEPPSRPAAARRGLVPAAVVAATAVAAVSWAADHTATTPLTGGLVGVLALAVLLPAVRVLVPRGTLLARRGVAAVVAGRGLLSGAFFTATAFLPLMLTEVHGWSLTAAGLPLIVGSLGWSASSAWQGRRPELSRPVLLRAGFACVGLALAGLLLVTPTWGVPWLALPLWALAGTGMGLGFSSLSFLLLAASAPERVGFHSSAAQLADQLAQAVVIGIGGALLAVLASVTGGLTALVVLLLGMAALGAALAPRTAPVAG</sequence>
<feature type="transmembrane region" description="Helical" evidence="5">
    <location>
        <begin position="364"/>
        <end position="384"/>
    </location>
</feature>
<feature type="transmembrane region" description="Helical" evidence="5">
    <location>
        <begin position="428"/>
        <end position="446"/>
    </location>
</feature>
<evidence type="ECO:0000313" key="8">
    <source>
        <dbReference type="Proteomes" id="UP001501612"/>
    </source>
</evidence>
<feature type="transmembrane region" description="Helical" evidence="5">
    <location>
        <begin position="210"/>
        <end position="228"/>
    </location>
</feature>
<name>A0ABN2PML9_9ACTN</name>
<comment type="caution">
    <text evidence="7">The sequence shown here is derived from an EMBL/GenBank/DDBJ whole genome shotgun (WGS) entry which is preliminary data.</text>
</comment>
<dbReference type="InterPro" id="IPR011701">
    <property type="entry name" value="MFS"/>
</dbReference>
<feature type="transmembrane region" description="Helical" evidence="5">
    <location>
        <begin position="116"/>
        <end position="136"/>
    </location>
</feature>
<dbReference type="EMBL" id="BAAAMY010000007">
    <property type="protein sequence ID" value="GAA1926114.1"/>
    <property type="molecule type" value="Genomic_DNA"/>
</dbReference>
<evidence type="ECO:0000256" key="2">
    <source>
        <dbReference type="ARBA" id="ARBA00022692"/>
    </source>
</evidence>
<evidence type="ECO:0000313" key="7">
    <source>
        <dbReference type="EMBL" id="GAA1926114.1"/>
    </source>
</evidence>
<feature type="transmembrane region" description="Helical" evidence="5">
    <location>
        <begin position="240"/>
        <end position="257"/>
    </location>
</feature>
<evidence type="ECO:0000256" key="5">
    <source>
        <dbReference type="SAM" id="Phobius"/>
    </source>
</evidence>
<feature type="transmembrane region" description="Helical" evidence="5">
    <location>
        <begin position="56"/>
        <end position="74"/>
    </location>
</feature>
<dbReference type="Proteomes" id="UP001501612">
    <property type="component" value="Unassembled WGS sequence"/>
</dbReference>
<dbReference type="Pfam" id="PF07690">
    <property type="entry name" value="MFS_1"/>
    <property type="match status" value="1"/>
</dbReference>
<evidence type="ECO:0000256" key="4">
    <source>
        <dbReference type="ARBA" id="ARBA00023136"/>
    </source>
</evidence>
<protein>
    <submittedName>
        <fullName evidence="7">MFS transporter</fullName>
    </submittedName>
</protein>
<feature type="transmembrane region" description="Helical" evidence="5">
    <location>
        <begin position="299"/>
        <end position="320"/>
    </location>
</feature>
<feature type="domain" description="Major facilitator superfamily (MFS) profile" evidence="6">
    <location>
        <begin position="21"/>
        <end position="454"/>
    </location>
</feature>
<feature type="transmembrane region" description="Helical" evidence="5">
    <location>
        <begin position="86"/>
        <end position="104"/>
    </location>
</feature>
<feature type="transmembrane region" description="Helical" evidence="5">
    <location>
        <begin position="269"/>
        <end position="293"/>
    </location>
</feature>
<comment type="subcellular location">
    <subcellularLocation>
        <location evidence="1">Cell membrane</location>
        <topology evidence="1">Multi-pass membrane protein</topology>
    </subcellularLocation>
</comment>
<accession>A0ABN2PML9</accession>
<keyword evidence="8" id="KW-1185">Reference proteome</keyword>
<proteinExistence type="predicted"/>
<dbReference type="SUPFAM" id="SSF103473">
    <property type="entry name" value="MFS general substrate transporter"/>
    <property type="match status" value="1"/>
</dbReference>
<feature type="transmembrane region" description="Helical" evidence="5">
    <location>
        <begin position="143"/>
        <end position="166"/>
    </location>
</feature>